<keyword evidence="2" id="KW-0732">Signal</keyword>
<feature type="signal peptide" evidence="2">
    <location>
        <begin position="1"/>
        <end position="22"/>
    </location>
</feature>
<evidence type="ECO:0000256" key="2">
    <source>
        <dbReference type="SAM" id="SignalP"/>
    </source>
</evidence>
<evidence type="ECO:0000256" key="1">
    <source>
        <dbReference type="SAM" id="MobiDB-lite"/>
    </source>
</evidence>
<accession>A0ABV1N948</accession>
<feature type="region of interest" description="Disordered" evidence="1">
    <location>
        <begin position="245"/>
        <end position="321"/>
    </location>
</feature>
<organism evidence="3 4">
    <name type="scientific">Halomonas pelophila</name>
    <dbReference type="NCBI Taxonomy" id="3151122"/>
    <lineage>
        <taxon>Bacteria</taxon>
        <taxon>Pseudomonadati</taxon>
        <taxon>Pseudomonadota</taxon>
        <taxon>Gammaproteobacteria</taxon>
        <taxon>Oceanospirillales</taxon>
        <taxon>Halomonadaceae</taxon>
        <taxon>Halomonas</taxon>
    </lineage>
</organism>
<gene>
    <name evidence="3" type="ORF">ABE957_16490</name>
</gene>
<dbReference type="RefSeq" id="WP_349759761.1">
    <property type="nucleotide sequence ID" value="NZ_JBEGCI010000018.1"/>
</dbReference>
<feature type="chain" id="PRO_5045570900" description="VCBS repeat-containing protein" evidence="2">
    <location>
        <begin position="23"/>
        <end position="321"/>
    </location>
</feature>
<keyword evidence="4" id="KW-1185">Reference proteome</keyword>
<evidence type="ECO:0000313" key="4">
    <source>
        <dbReference type="Proteomes" id="UP001472978"/>
    </source>
</evidence>
<reference evidence="3 4" key="1">
    <citation type="submission" date="2024-05" db="EMBL/GenBank/DDBJ databases">
        <title>Halomonas sp. CS7 16S ribosomal RNA gene Genome sequencing and assembly.</title>
        <authorList>
            <person name="Yook S."/>
        </authorList>
    </citation>
    <scope>NUCLEOTIDE SEQUENCE [LARGE SCALE GENOMIC DNA]</scope>
    <source>
        <strain evidence="3 4">CS7</strain>
    </source>
</reference>
<proteinExistence type="predicted"/>
<sequence length="321" mass="34453">MMQRGTLSLCVLLVLMASSAQAERIIAARYAEPAERYGHYALGRPHEYARLVATTDAGRDAVLALPADEVFEDLAPRLVRLADQAPPALLVIVSARDGGSRLALVGLDGRRLEIVAQSVPIGRPNRWLNPVGVADLSGDGEAEIAAVTTPHIGGVLRVYRRRGERLVEIASLGGFSNHVYGASQLALSRPARIAGRLQLLVPDRRRETIRVIRLTEAGLVESARCRPSEPVTGPEALDDCERRLNQEGSVGPGHPGRPSISPGWRRHDERQARASRRDLARDGARGDAHGPAGGRSRPVRRGGGSASRRIRSQPPAGTGEA</sequence>
<evidence type="ECO:0008006" key="5">
    <source>
        <dbReference type="Google" id="ProtNLM"/>
    </source>
</evidence>
<dbReference type="Proteomes" id="UP001472978">
    <property type="component" value="Unassembled WGS sequence"/>
</dbReference>
<protein>
    <recommendedName>
        <fullName evidence="5">VCBS repeat-containing protein</fullName>
    </recommendedName>
</protein>
<dbReference type="EMBL" id="JBEGCI010000018">
    <property type="protein sequence ID" value="MEQ6890272.1"/>
    <property type="molecule type" value="Genomic_DNA"/>
</dbReference>
<name>A0ABV1N948_9GAMM</name>
<evidence type="ECO:0000313" key="3">
    <source>
        <dbReference type="EMBL" id="MEQ6890272.1"/>
    </source>
</evidence>
<feature type="compositionally biased region" description="Basic and acidic residues" evidence="1">
    <location>
        <begin position="265"/>
        <end position="288"/>
    </location>
</feature>
<comment type="caution">
    <text evidence="3">The sequence shown here is derived from an EMBL/GenBank/DDBJ whole genome shotgun (WGS) entry which is preliminary data.</text>
</comment>